<feature type="transmembrane region" description="Helical" evidence="1">
    <location>
        <begin position="81"/>
        <end position="102"/>
    </location>
</feature>
<evidence type="ECO:0000256" key="1">
    <source>
        <dbReference type="SAM" id="Phobius"/>
    </source>
</evidence>
<sequence length="304" mass="34459">MGFPHWKKAVARNETAADLNYGFTYTYIGLFKRCIPSPNSKAELCFPNLYPKTDGCASYLDCVYQTNSNCSCDYLPSTKGIAACAIIASIFLGLAIIILFIHSINTSETRSIGLVLGLFPLILLILTFIFILITLILIGCYLSRDIMTLVRYYPDTSSDLPTLRSRARDAYKVRVDWSTGLEIVSLVFTFLSLILYMDRLNIQTGNPPVIHSTILLDKKYNDIRNEAINAGILLKETDEKVDEIIKDGFLIKSHAHNIQSNALRFYRNLIQSEKLIQFCQFIFIIIIISLTIIFIGKFFLSKIF</sequence>
<name>A0A814GM56_9BILA</name>
<dbReference type="Gene3D" id="1.20.140.150">
    <property type="match status" value="1"/>
</dbReference>
<comment type="caution">
    <text evidence="2">The sequence shown here is derived from an EMBL/GenBank/DDBJ whole genome shotgun (WGS) entry which is preliminary data.</text>
</comment>
<reference evidence="2" key="1">
    <citation type="submission" date="2021-02" db="EMBL/GenBank/DDBJ databases">
        <authorList>
            <person name="Nowell W R."/>
        </authorList>
    </citation>
    <scope>NUCLEOTIDE SEQUENCE</scope>
</reference>
<keyword evidence="1" id="KW-0812">Transmembrane</keyword>
<protein>
    <submittedName>
        <fullName evidence="2">Uncharacterized protein</fullName>
    </submittedName>
</protein>
<dbReference type="EMBL" id="CAJNOG010000139">
    <property type="protein sequence ID" value="CAF0998138.1"/>
    <property type="molecule type" value="Genomic_DNA"/>
</dbReference>
<feature type="transmembrane region" description="Helical" evidence="1">
    <location>
        <begin position="175"/>
        <end position="197"/>
    </location>
</feature>
<dbReference type="AlphaFoldDB" id="A0A814GM56"/>
<evidence type="ECO:0000313" key="3">
    <source>
        <dbReference type="EMBL" id="CAF3481098.1"/>
    </source>
</evidence>
<proteinExistence type="predicted"/>
<feature type="transmembrane region" description="Helical" evidence="1">
    <location>
        <begin position="114"/>
        <end position="142"/>
    </location>
</feature>
<feature type="transmembrane region" description="Helical" evidence="1">
    <location>
        <begin position="275"/>
        <end position="300"/>
    </location>
</feature>
<evidence type="ECO:0000313" key="4">
    <source>
        <dbReference type="Proteomes" id="UP000663845"/>
    </source>
</evidence>
<dbReference type="Proteomes" id="UP000663844">
    <property type="component" value="Unassembled WGS sequence"/>
</dbReference>
<accession>A0A814GM56</accession>
<dbReference type="Proteomes" id="UP000663845">
    <property type="component" value="Unassembled WGS sequence"/>
</dbReference>
<keyword evidence="1" id="KW-1133">Transmembrane helix</keyword>
<organism evidence="2 4">
    <name type="scientific">Adineta steineri</name>
    <dbReference type="NCBI Taxonomy" id="433720"/>
    <lineage>
        <taxon>Eukaryota</taxon>
        <taxon>Metazoa</taxon>
        <taxon>Spiralia</taxon>
        <taxon>Gnathifera</taxon>
        <taxon>Rotifera</taxon>
        <taxon>Eurotatoria</taxon>
        <taxon>Bdelloidea</taxon>
        <taxon>Adinetida</taxon>
        <taxon>Adinetidae</taxon>
        <taxon>Adineta</taxon>
    </lineage>
</organism>
<gene>
    <name evidence="2" type="ORF">JYZ213_LOCUS15838</name>
    <name evidence="3" type="ORF">OXD698_LOCUS133</name>
</gene>
<dbReference type="EMBL" id="CAJOAZ010000003">
    <property type="protein sequence ID" value="CAF3481098.1"/>
    <property type="molecule type" value="Genomic_DNA"/>
</dbReference>
<keyword evidence="1" id="KW-0472">Membrane</keyword>
<evidence type="ECO:0000313" key="2">
    <source>
        <dbReference type="EMBL" id="CAF0998138.1"/>
    </source>
</evidence>